<name>A0A919CRC5_9PROT</name>
<comment type="similarity">
    <text evidence="4">Belongs to the KdsB family.</text>
</comment>
<comment type="caution">
    <text evidence="5">The sequence shown here is derived from an EMBL/GenBank/DDBJ whole genome shotgun (WGS) entry which is preliminary data.</text>
</comment>
<dbReference type="Pfam" id="PF02348">
    <property type="entry name" value="CTP_transf_3"/>
    <property type="match status" value="1"/>
</dbReference>
<comment type="catalytic activity">
    <reaction evidence="4">
        <text>3-deoxy-alpha-D-manno-oct-2-ulosonate + CTP = CMP-3-deoxy-beta-D-manno-octulosonate + diphosphate</text>
        <dbReference type="Rhea" id="RHEA:23448"/>
        <dbReference type="ChEBI" id="CHEBI:33019"/>
        <dbReference type="ChEBI" id="CHEBI:37563"/>
        <dbReference type="ChEBI" id="CHEBI:85986"/>
        <dbReference type="ChEBI" id="CHEBI:85987"/>
        <dbReference type="EC" id="2.7.7.38"/>
    </reaction>
</comment>
<dbReference type="PANTHER" id="PTHR42866">
    <property type="entry name" value="3-DEOXY-MANNO-OCTULOSONATE CYTIDYLYLTRANSFERASE"/>
    <property type="match status" value="1"/>
</dbReference>
<dbReference type="Proteomes" id="UP000630353">
    <property type="component" value="Unassembled WGS sequence"/>
</dbReference>
<evidence type="ECO:0000256" key="4">
    <source>
        <dbReference type="HAMAP-Rule" id="MF_00057"/>
    </source>
</evidence>
<proteinExistence type="inferred from homology"/>
<evidence type="ECO:0000313" key="6">
    <source>
        <dbReference type="Proteomes" id="UP000630353"/>
    </source>
</evidence>
<protein>
    <recommendedName>
        <fullName evidence="4">3-deoxy-manno-octulosonate cytidylyltransferase</fullName>
        <ecNumber evidence="4">2.7.7.38</ecNumber>
    </recommendedName>
    <alternativeName>
        <fullName evidence="4">CMP-2-keto-3-deoxyoctulosonic acid synthase</fullName>
        <shortName evidence="4">CKS</shortName>
        <shortName evidence="4">CMP-KDO synthase</shortName>
    </alternativeName>
</protein>
<organism evidence="5 6">
    <name type="scientific">Thalassobaculum fulvum</name>
    <dbReference type="NCBI Taxonomy" id="1633335"/>
    <lineage>
        <taxon>Bacteria</taxon>
        <taxon>Pseudomonadati</taxon>
        <taxon>Pseudomonadota</taxon>
        <taxon>Alphaproteobacteria</taxon>
        <taxon>Rhodospirillales</taxon>
        <taxon>Thalassobaculaceae</taxon>
        <taxon>Thalassobaculum</taxon>
    </lineage>
</organism>
<dbReference type="GO" id="GO:0033468">
    <property type="term" value="P:CMP-keto-3-deoxy-D-manno-octulosonic acid biosynthetic process"/>
    <property type="evidence" value="ECO:0007669"/>
    <property type="project" value="UniProtKB-UniRule"/>
</dbReference>
<evidence type="ECO:0000256" key="2">
    <source>
        <dbReference type="ARBA" id="ARBA00022695"/>
    </source>
</evidence>
<dbReference type="PANTHER" id="PTHR42866:SF2">
    <property type="entry name" value="3-DEOXY-MANNO-OCTULOSONATE CYTIDYLYLTRANSFERASE, MITOCHONDRIAL"/>
    <property type="match status" value="1"/>
</dbReference>
<keyword evidence="3 4" id="KW-0448">Lipopolysaccharide biosynthesis</keyword>
<comment type="function">
    <text evidence="4">Activates KDO (a required 8-carbon sugar) for incorporation into bacterial lipopolysaccharide in Gram-negative bacteria.</text>
</comment>
<reference evidence="5" key="2">
    <citation type="submission" date="2020-09" db="EMBL/GenBank/DDBJ databases">
        <authorList>
            <person name="Sun Q."/>
            <person name="Kim S."/>
        </authorList>
    </citation>
    <scope>NUCLEOTIDE SEQUENCE</scope>
    <source>
        <strain evidence="5">KCTC 42651</strain>
    </source>
</reference>
<comment type="subcellular location">
    <subcellularLocation>
        <location evidence="4">Cytoplasm</location>
    </subcellularLocation>
</comment>
<dbReference type="GO" id="GO:0005829">
    <property type="term" value="C:cytosol"/>
    <property type="evidence" value="ECO:0007669"/>
    <property type="project" value="TreeGrafter"/>
</dbReference>
<keyword evidence="2 4" id="KW-0548">Nucleotidyltransferase</keyword>
<dbReference type="InterPro" id="IPR029044">
    <property type="entry name" value="Nucleotide-diphossugar_trans"/>
</dbReference>
<evidence type="ECO:0000256" key="1">
    <source>
        <dbReference type="ARBA" id="ARBA00022679"/>
    </source>
</evidence>
<keyword evidence="6" id="KW-1185">Reference proteome</keyword>
<dbReference type="GO" id="GO:0009103">
    <property type="term" value="P:lipopolysaccharide biosynthetic process"/>
    <property type="evidence" value="ECO:0007669"/>
    <property type="project" value="UniProtKB-UniRule"/>
</dbReference>
<dbReference type="GO" id="GO:0008690">
    <property type="term" value="F:3-deoxy-manno-octulosonate cytidylyltransferase activity"/>
    <property type="evidence" value="ECO:0007669"/>
    <property type="project" value="UniProtKB-UniRule"/>
</dbReference>
<keyword evidence="4" id="KW-0963">Cytoplasm</keyword>
<evidence type="ECO:0000256" key="3">
    <source>
        <dbReference type="ARBA" id="ARBA00022985"/>
    </source>
</evidence>
<dbReference type="Gene3D" id="3.90.550.10">
    <property type="entry name" value="Spore Coat Polysaccharide Biosynthesis Protein SpsA, Chain A"/>
    <property type="match status" value="1"/>
</dbReference>
<reference evidence="5" key="1">
    <citation type="journal article" date="2014" name="Int. J. Syst. Evol. Microbiol.">
        <title>Complete genome sequence of Corynebacterium casei LMG S-19264T (=DSM 44701T), isolated from a smear-ripened cheese.</title>
        <authorList>
            <consortium name="US DOE Joint Genome Institute (JGI-PGF)"/>
            <person name="Walter F."/>
            <person name="Albersmeier A."/>
            <person name="Kalinowski J."/>
            <person name="Ruckert C."/>
        </authorList>
    </citation>
    <scope>NUCLEOTIDE SEQUENCE</scope>
    <source>
        <strain evidence="5">KCTC 42651</strain>
    </source>
</reference>
<sequence length="249" mass="26518">MNPIVLIPARMASTRLPGKPLADILGEPMIVQVWRRAVEADVGRVVVAAGEAEIADAVAAAGGEAVLTAPSHPSGTDRISEALNRVDPDGRHDLIVNVQGDLPVLEPKTVRAAMAALTRMPDAAMGTVACPIEGDSDLPPTSGVNKLAVAWEPDGRFGRALYFSRLPIPYGGATVFHHIGLYTYRRAALDRLVALPPSPLEQSEKLEQLRALEAGMRIEVGRVETVPLGVDTPAQLEQARRLLAESRPA</sequence>
<accession>A0A919CRC5</accession>
<dbReference type="EMBL" id="BMZS01000009">
    <property type="protein sequence ID" value="GHD56944.1"/>
    <property type="molecule type" value="Genomic_DNA"/>
</dbReference>
<dbReference type="CDD" id="cd02517">
    <property type="entry name" value="CMP-KDO-Synthetase"/>
    <property type="match status" value="1"/>
</dbReference>
<dbReference type="EC" id="2.7.7.38" evidence="4"/>
<dbReference type="HAMAP" id="MF_00057">
    <property type="entry name" value="KdsB"/>
    <property type="match status" value="1"/>
</dbReference>
<dbReference type="AlphaFoldDB" id="A0A919CRC5"/>
<keyword evidence="1 4" id="KW-0808">Transferase</keyword>
<dbReference type="NCBIfam" id="NF003948">
    <property type="entry name" value="PRK05450.1-1"/>
    <property type="match status" value="1"/>
</dbReference>
<dbReference type="NCBIfam" id="NF003952">
    <property type="entry name" value="PRK05450.1-5"/>
    <property type="match status" value="1"/>
</dbReference>
<gene>
    <name evidence="4 5" type="primary">kdsB</name>
    <name evidence="5" type="ORF">GCM10017083_37700</name>
</gene>
<comment type="pathway">
    <text evidence="4">Nucleotide-sugar biosynthesis; CMP-3-deoxy-D-manno-octulosonate biosynthesis; CMP-3-deoxy-D-manno-octulosonate from 3-deoxy-D-manno-octulosonate and CTP: step 1/1.</text>
</comment>
<dbReference type="InterPro" id="IPR004528">
    <property type="entry name" value="KdsB"/>
</dbReference>
<evidence type="ECO:0000313" key="5">
    <source>
        <dbReference type="EMBL" id="GHD56944.1"/>
    </source>
</evidence>
<dbReference type="NCBIfam" id="TIGR00466">
    <property type="entry name" value="kdsB"/>
    <property type="match status" value="1"/>
</dbReference>
<dbReference type="InterPro" id="IPR003329">
    <property type="entry name" value="Cytidylyl_trans"/>
</dbReference>
<dbReference type="SUPFAM" id="SSF53448">
    <property type="entry name" value="Nucleotide-diphospho-sugar transferases"/>
    <property type="match status" value="1"/>
</dbReference>